<dbReference type="EMBL" id="WMEY01000009">
    <property type="protein sequence ID" value="MYL65670.1"/>
    <property type="molecule type" value="Genomic_DNA"/>
</dbReference>
<evidence type="ECO:0000313" key="2">
    <source>
        <dbReference type="Proteomes" id="UP000447833"/>
    </source>
</evidence>
<gene>
    <name evidence="1" type="ORF">GLW07_20115</name>
</gene>
<evidence type="ECO:0000313" key="1">
    <source>
        <dbReference type="EMBL" id="MYL65670.1"/>
    </source>
</evidence>
<organism evidence="1 2">
    <name type="scientific">Guptibacillus hwajinpoensis</name>
    <dbReference type="NCBI Taxonomy" id="208199"/>
    <lineage>
        <taxon>Bacteria</taxon>
        <taxon>Bacillati</taxon>
        <taxon>Bacillota</taxon>
        <taxon>Bacilli</taxon>
        <taxon>Bacillales</taxon>
        <taxon>Guptibacillaceae</taxon>
        <taxon>Guptibacillus</taxon>
    </lineage>
</organism>
<comment type="caution">
    <text evidence="1">The sequence shown here is derived from an EMBL/GenBank/DDBJ whole genome shotgun (WGS) entry which is preliminary data.</text>
</comment>
<dbReference type="PANTHER" id="PTHR39441:SF1">
    <property type="entry name" value="DUF2252 DOMAIN-CONTAINING PROTEIN"/>
    <property type="match status" value="1"/>
</dbReference>
<dbReference type="RefSeq" id="WP_160921235.1">
    <property type="nucleotide sequence ID" value="NZ_WMEY01000009.1"/>
</dbReference>
<accession>A0A845F4E4</accession>
<protein>
    <submittedName>
        <fullName evidence="1">DUF2252 domain-containing protein</fullName>
    </submittedName>
</protein>
<proteinExistence type="predicted"/>
<sequence>MTSVSTEHIKNTRNYLRKQTLQMIIDQFDSTLMQLTKSERKTKYSKMSESPFSFFRGSAYLYYYDVTQIPFHYHTPDDKPTWLMGDLHFDNFSAFRNEDGENVFDVDDFDEGYLGSYLYDLLRMTVSVRLYAEDLGYSESDQSKLVSTYIKNYVKQLQAFENGEEKPVAFQFTNKNTKGPIKKRLKKLEDRSPMHSLNKQTHLNSDGERKFIRTGTKLNAIGEAEKTQVRKAWETYTNTLKDEIDESLRHYEIKDIVEKKGAGIGSTGLKRYLILVHGESAEDHLTDLILEIKEARTPIPAYFFPYDQAFWDTNKHEGLRVIKTQKAMHHKQDPHLGYVTIGDKEFYVREKSPFTKEIEPKHIKEYKDLKQTVKTMAQISAKIHARADSDIDHHYLTYHSETEILSVIDDWKKLRNEVNEWATFYQKRVKKDYDIFIEWCKEKNYI</sequence>
<name>A0A845F4E4_9BACL</name>
<dbReference type="AlphaFoldDB" id="A0A845F4E4"/>
<dbReference type="Proteomes" id="UP000447833">
    <property type="component" value="Unassembled WGS sequence"/>
</dbReference>
<dbReference type="PANTHER" id="PTHR39441">
    <property type="entry name" value="DUF2252 DOMAIN-CONTAINING PROTEIN"/>
    <property type="match status" value="1"/>
</dbReference>
<reference evidence="1 2" key="1">
    <citation type="submission" date="2019-11" db="EMBL/GenBank/DDBJ databases">
        <title>Genome sequences of 17 halophilic strains isolated from different environments.</title>
        <authorList>
            <person name="Furrow R.E."/>
        </authorList>
    </citation>
    <scope>NUCLEOTIDE SEQUENCE [LARGE SCALE GENOMIC DNA]</scope>
    <source>
        <strain evidence="1 2">22506_14_FS</strain>
    </source>
</reference>
<dbReference type="Pfam" id="PF10009">
    <property type="entry name" value="DUF2252"/>
    <property type="match status" value="1"/>
</dbReference>
<dbReference type="InterPro" id="IPR018721">
    <property type="entry name" value="DUF2252"/>
</dbReference>